<organism evidence="2 3">
    <name type="scientific">Sphingomonas hankookensis</name>
    <dbReference type="NCBI Taxonomy" id="563996"/>
    <lineage>
        <taxon>Bacteria</taxon>
        <taxon>Pseudomonadati</taxon>
        <taxon>Pseudomonadota</taxon>
        <taxon>Alphaproteobacteria</taxon>
        <taxon>Sphingomonadales</taxon>
        <taxon>Sphingomonadaceae</taxon>
        <taxon>Sphingomonas</taxon>
    </lineage>
</organism>
<accession>A0ABR5YDB2</accession>
<evidence type="ECO:0000259" key="1">
    <source>
        <dbReference type="Pfam" id="PF06114"/>
    </source>
</evidence>
<evidence type="ECO:0000313" key="3">
    <source>
        <dbReference type="Proteomes" id="UP000076609"/>
    </source>
</evidence>
<gene>
    <name evidence="2" type="ORF">AVT10_12635</name>
</gene>
<dbReference type="Pfam" id="PF06114">
    <property type="entry name" value="Peptidase_M78"/>
    <property type="match status" value="1"/>
</dbReference>
<feature type="domain" description="IrrE N-terminal-like" evidence="1">
    <location>
        <begin position="34"/>
        <end position="153"/>
    </location>
</feature>
<dbReference type="InterPro" id="IPR010359">
    <property type="entry name" value="IrrE_HExxH"/>
</dbReference>
<name>A0ABR5YDB2_9SPHN</name>
<sequence length="246" mass="26721">MTDAVDPPAERLLHDLGITEPGEIDVEVIACAVGAAVRYCRLAVGDARIVGLGDRAIITVDDRASRVRQRFSVAHELGHWHHHRGQQLICRGAAEQQDGAAGCEREADGYAAGLLMPRFMLEPLVAGVPMSFDLMHQIAATFGVSTMAAALRLADLHPAAFALIVEEADGRRWFRRSSSLNPRWFVRSAASDMSATADRCRLPRANVAFAAPAQQWFLGQGVRDAEAMYAIDRVACGRAVHLVVVK</sequence>
<protein>
    <recommendedName>
        <fullName evidence="1">IrrE N-terminal-like domain-containing protein</fullName>
    </recommendedName>
</protein>
<dbReference type="Gene3D" id="1.10.10.2910">
    <property type="match status" value="1"/>
</dbReference>
<reference evidence="3" key="1">
    <citation type="submission" date="2016-01" db="EMBL/GenBank/DDBJ databases">
        <title>Draft genome of Chromobacterium sp. F49.</title>
        <authorList>
            <person name="Hong K.W."/>
        </authorList>
    </citation>
    <scope>NUCLEOTIDE SEQUENCE [LARGE SCALE GENOMIC DNA]</scope>
    <source>
        <strain evidence="3">CN3</strain>
    </source>
</reference>
<dbReference type="Proteomes" id="UP000076609">
    <property type="component" value="Unassembled WGS sequence"/>
</dbReference>
<evidence type="ECO:0000313" key="2">
    <source>
        <dbReference type="EMBL" id="KZE16075.1"/>
    </source>
</evidence>
<dbReference type="PANTHER" id="PTHR43236:SF1">
    <property type="entry name" value="BLL7220 PROTEIN"/>
    <property type="match status" value="1"/>
</dbReference>
<dbReference type="EMBL" id="LQQO01000009">
    <property type="protein sequence ID" value="KZE16075.1"/>
    <property type="molecule type" value="Genomic_DNA"/>
</dbReference>
<dbReference type="RefSeq" id="WP_066689512.1">
    <property type="nucleotide sequence ID" value="NZ_CP117025.1"/>
</dbReference>
<proteinExistence type="predicted"/>
<keyword evidence="3" id="KW-1185">Reference proteome</keyword>
<comment type="caution">
    <text evidence="2">The sequence shown here is derived from an EMBL/GenBank/DDBJ whole genome shotgun (WGS) entry which is preliminary data.</text>
</comment>
<dbReference type="InterPro" id="IPR052345">
    <property type="entry name" value="Rad_response_metalloprotease"/>
</dbReference>
<dbReference type="PANTHER" id="PTHR43236">
    <property type="entry name" value="ANTITOXIN HIGA1"/>
    <property type="match status" value="1"/>
</dbReference>